<dbReference type="GO" id="GO:0005507">
    <property type="term" value="F:copper ion binding"/>
    <property type="evidence" value="ECO:0007669"/>
    <property type="project" value="TreeGrafter"/>
</dbReference>
<dbReference type="AlphaFoldDB" id="A0AAV6VDZ3"/>
<dbReference type="InterPro" id="IPR036822">
    <property type="entry name" value="CutC-like_dom_sf"/>
</dbReference>
<sequence length="261" mass="28413">MNNSFTLEVCVDSIESAIAAENGGADRLELCSALDLGGLTPSIGLVAIVKQKITIPVFMMIRPRSGGFVYSEEDVQTMIKDIEMGSFLGVDGFVTGALTSDHMVDKPLCLELIRAARGKPVTFHRAFDLMTCDVESALTDIISLGFSRILTSGRAKSAYHGMYIIKELIENVGTQITIMPGCGINDQNIIAIVKETEAIEYHSSGRFKTPETPNETPVVEGTEFYKSVDPYAVEFGEAQLLSSSSDVFNNIRIFCIAESNF</sequence>
<evidence type="ECO:0000256" key="1">
    <source>
        <dbReference type="ARBA" id="ARBA00007768"/>
    </source>
</evidence>
<dbReference type="FunFam" id="3.20.20.380:FF:000001">
    <property type="entry name" value="Copper homeostasis protein CutC"/>
    <property type="match status" value="1"/>
</dbReference>
<protein>
    <recommendedName>
        <fullName evidence="2">Copper homeostasis protein cutC homolog</fullName>
    </recommendedName>
</protein>
<gene>
    <name evidence="3" type="ORF">JTE90_017216</name>
</gene>
<comment type="caution">
    <text evidence="3">The sequence shown here is derived from an EMBL/GenBank/DDBJ whole genome shotgun (WGS) entry which is preliminary data.</text>
</comment>
<dbReference type="PANTHER" id="PTHR12598">
    <property type="entry name" value="COPPER HOMEOSTASIS PROTEIN CUTC"/>
    <property type="match status" value="1"/>
</dbReference>
<proteinExistence type="inferred from homology"/>
<dbReference type="SUPFAM" id="SSF110395">
    <property type="entry name" value="CutC-like"/>
    <property type="match status" value="1"/>
</dbReference>
<keyword evidence="4" id="KW-1185">Reference proteome</keyword>
<dbReference type="Proteomes" id="UP000827092">
    <property type="component" value="Unassembled WGS sequence"/>
</dbReference>
<dbReference type="PANTHER" id="PTHR12598:SF0">
    <property type="entry name" value="COPPER HOMEOSTASIS PROTEIN CUTC HOMOLOG"/>
    <property type="match status" value="1"/>
</dbReference>
<dbReference type="EMBL" id="JAFNEN010000098">
    <property type="protein sequence ID" value="KAG8194774.1"/>
    <property type="molecule type" value="Genomic_DNA"/>
</dbReference>
<accession>A0AAV6VDZ3</accession>
<organism evidence="3 4">
    <name type="scientific">Oedothorax gibbosus</name>
    <dbReference type="NCBI Taxonomy" id="931172"/>
    <lineage>
        <taxon>Eukaryota</taxon>
        <taxon>Metazoa</taxon>
        <taxon>Ecdysozoa</taxon>
        <taxon>Arthropoda</taxon>
        <taxon>Chelicerata</taxon>
        <taxon>Arachnida</taxon>
        <taxon>Araneae</taxon>
        <taxon>Araneomorphae</taxon>
        <taxon>Entelegynae</taxon>
        <taxon>Araneoidea</taxon>
        <taxon>Linyphiidae</taxon>
        <taxon>Erigoninae</taxon>
        <taxon>Oedothorax</taxon>
    </lineage>
</organism>
<dbReference type="HAMAP" id="MF_00795">
    <property type="entry name" value="CutC"/>
    <property type="match status" value="1"/>
</dbReference>
<dbReference type="Gene3D" id="3.20.20.380">
    <property type="entry name" value="Copper homeostasis (CutC) domain"/>
    <property type="match status" value="1"/>
</dbReference>
<evidence type="ECO:0000313" key="3">
    <source>
        <dbReference type="EMBL" id="KAG8194774.1"/>
    </source>
</evidence>
<dbReference type="Pfam" id="PF03932">
    <property type="entry name" value="CutC"/>
    <property type="match status" value="1"/>
</dbReference>
<comment type="similarity">
    <text evidence="1">Belongs to the CutC family.</text>
</comment>
<name>A0AAV6VDZ3_9ARAC</name>
<evidence type="ECO:0000256" key="2">
    <source>
        <dbReference type="ARBA" id="ARBA00019014"/>
    </source>
</evidence>
<reference evidence="3 4" key="1">
    <citation type="journal article" date="2022" name="Nat. Ecol. Evol.">
        <title>A masculinizing supergene underlies an exaggerated male reproductive morph in a spider.</title>
        <authorList>
            <person name="Hendrickx F."/>
            <person name="De Corte Z."/>
            <person name="Sonet G."/>
            <person name="Van Belleghem S.M."/>
            <person name="Kostlbacher S."/>
            <person name="Vangestel C."/>
        </authorList>
    </citation>
    <scope>NUCLEOTIDE SEQUENCE [LARGE SCALE GENOMIC DNA]</scope>
    <source>
        <strain evidence="3">W744_W776</strain>
    </source>
</reference>
<evidence type="ECO:0000313" key="4">
    <source>
        <dbReference type="Proteomes" id="UP000827092"/>
    </source>
</evidence>
<dbReference type="InterPro" id="IPR005627">
    <property type="entry name" value="CutC-like"/>
</dbReference>